<accession>A0A0F9RWK5</accession>
<evidence type="ECO:0000256" key="1">
    <source>
        <dbReference type="SAM" id="MobiDB-lite"/>
    </source>
</evidence>
<evidence type="ECO:0008006" key="3">
    <source>
        <dbReference type="Google" id="ProtNLM"/>
    </source>
</evidence>
<gene>
    <name evidence="2" type="ORF">LCGC14_0593200</name>
</gene>
<comment type="caution">
    <text evidence="2">The sequence shown here is derived from an EMBL/GenBank/DDBJ whole genome shotgun (WGS) entry which is preliminary data.</text>
</comment>
<feature type="compositionally biased region" description="Basic and acidic residues" evidence="1">
    <location>
        <begin position="9"/>
        <end position="24"/>
    </location>
</feature>
<reference evidence="2" key="1">
    <citation type="journal article" date="2015" name="Nature">
        <title>Complex archaea that bridge the gap between prokaryotes and eukaryotes.</title>
        <authorList>
            <person name="Spang A."/>
            <person name="Saw J.H."/>
            <person name="Jorgensen S.L."/>
            <person name="Zaremba-Niedzwiedzka K."/>
            <person name="Martijn J."/>
            <person name="Lind A.E."/>
            <person name="van Eijk R."/>
            <person name="Schleper C."/>
            <person name="Guy L."/>
            <person name="Ettema T.J."/>
        </authorList>
    </citation>
    <scope>NUCLEOTIDE SEQUENCE</scope>
</reference>
<name>A0A0F9RWK5_9ZZZZ</name>
<proteinExistence type="predicted"/>
<organism evidence="2">
    <name type="scientific">marine sediment metagenome</name>
    <dbReference type="NCBI Taxonomy" id="412755"/>
    <lineage>
        <taxon>unclassified sequences</taxon>
        <taxon>metagenomes</taxon>
        <taxon>ecological metagenomes</taxon>
    </lineage>
</organism>
<dbReference type="AlphaFoldDB" id="A0A0F9RWK5"/>
<feature type="region of interest" description="Disordered" evidence="1">
    <location>
        <begin position="1"/>
        <end position="24"/>
    </location>
</feature>
<evidence type="ECO:0000313" key="2">
    <source>
        <dbReference type="EMBL" id="KKN54342.1"/>
    </source>
</evidence>
<dbReference type="EMBL" id="LAZR01000932">
    <property type="protein sequence ID" value="KKN54342.1"/>
    <property type="molecule type" value="Genomic_DNA"/>
</dbReference>
<sequence length="89" mass="10515">MTRGSIFEEINKERTRQDEKHGWQDTHGRHLNEWWLAILMEEIGEVSEEMLDLHFQGKKDEADLRDEVLQAAAVAIAWVESIDRRINEI</sequence>
<protein>
    <recommendedName>
        <fullName evidence="3">NTP pyrophosphohydrolase MazG putative catalytic core domain-containing protein</fullName>
    </recommendedName>
</protein>